<reference evidence="3 4" key="1">
    <citation type="journal article" date="2020" name="ISME J.">
        <title>Uncovering the hidden diversity of litter-decomposition mechanisms in mushroom-forming fungi.</title>
        <authorList>
            <person name="Floudas D."/>
            <person name="Bentzer J."/>
            <person name="Ahren D."/>
            <person name="Johansson T."/>
            <person name="Persson P."/>
            <person name="Tunlid A."/>
        </authorList>
    </citation>
    <scope>NUCLEOTIDE SEQUENCE [LARGE SCALE GENOMIC DNA]</scope>
    <source>
        <strain evidence="3 4">CBS 101986</strain>
    </source>
</reference>
<keyword evidence="2" id="KW-0472">Membrane</keyword>
<evidence type="ECO:0000313" key="3">
    <source>
        <dbReference type="EMBL" id="KAF5309949.1"/>
    </source>
</evidence>
<sequence>MDHRTPSQLSEAAPAAAMPGHRAGDVQQPCQLAEVLKPAQPSPCRHILDAPTPNTRIRPWSSNNPTYPTTSRPTCHGTRTLATDFAIVVCLAYVLVAAVIFLTGPPSTTSSALVVGIIGPLCFLTFIVFAALGLIRAVVWLFRRVCTSMERRGGLNEEVKEGDGDNLDITGERDVEAGGEDITRKIRVARPQRLFLHNEMY</sequence>
<keyword evidence="2" id="KW-0812">Transmembrane</keyword>
<keyword evidence="2" id="KW-1133">Transmembrane helix</keyword>
<feature type="transmembrane region" description="Helical" evidence="2">
    <location>
        <begin position="114"/>
        <end position="142"/>
    </location>
</feature>
<proteinExistence type="predicted"/>
<protein>
    <submittedName>
        <fullName evidence="3">Uncharacterized protein</fullName>
    </submittedName>
</protein>
<dbReference type="AlphaFoldDB" id="A0A8H5AS85"/>
<evidence type="ECO:0000256" key="1">
    <source>
        <dbReference type="SAM" id="MobiDB-lite"/>
    </source>
</evidence>
<dbReference type="EMBL" id="JAACJJ010000058">
    <property type="protein sequence ID" value="KAF5309949.1"/>
    <property type="molecule type" value="Genomic_DNA"/>
</dbReference>
<organism evidence="3 4">
    <name type="scientific">Psilocybe cf. subviscida</name>
    <dbReference type="NCBI Taxonomy" id="2480587"/>
    <lineage>
        <taxon>Eukaryota</taxon>
        <taxon>Fungi</taxon>
        <taxon>Dikarya</taxon>
        <taxon>Basidiomycota</taxon>
        <taxon>Agaricomycotina</taxon>
        <taxon>Agaricomycetes</taxon>
        <taxon>Agaricomycetidae</taxon>
        <taxon>Agaricales</taxon>
        <taxon>Agaricineae</taxon>
        <taxon>Strophariaceae</taxon>
        <taxon>Psilocybe</taxon>
    </lineage>
</organism>
<comment type="caution">
    <text evidence="3">The sequence shown here is derived from an EMBL/GenBank/DDBJ whole genome shotgun (WGS) entry which is preliminary data.</text>
</comment>
<evidence type="ECO:0000313" key="4">
    <source>
        <dbReference type="Proteomes" id="UP000567179"/>
    </source>
</evidence>
<gene>
    <name evidence="3" type="ORF">D9619_010209</name>
</gene>
<name>A0A8H5AS85_9AGAR</name>
<dbReference type="Proteomes" id="UP000567179">
    <property type="component" value="Unassembled WGS sequence"/>
</dbReference>
<feature type="transmembrane region" description="Helical" evidence="2">
    <location>
        <begin position="81"/>
        <end position="102"/>
    </location>
</feature>
<feature type="region of interest" description="Disordered" evidence="1">
    <location>
        <begin position="1"/>
        <end position="23"/>
    </location>
</feature>
<evidence type="ECO:0000256" key="2">
    <source>
        <dbReference type="SAM" id="Phobius"/>
    </source>
</evidence>
<keyword evidence="4" id="KW-1185">Reference proteome</keyword>
<feature type="compositionally biased region" description="Polar residues" evidence="1">
    <location>
        <begin position="1"/>
        <end position="10"/>
    </location>
</feature>
<accession>A0A8H5AS85</accession>